<keyword evidence="1" id="KW-1133">Transmembrane helix</keyword>
<gene>
    <name evidence="2" type="ORF">DW228_18555</name>
</gene>
<evidence type="ECO:0000313" key="2">
    <source>
        <dbReference type="EMBL" id="RHH07935.1"/>
    </source>
</evidence>
<protein>
    <recommendedName>
        <fullName evidence="4">Transmembrane protein</fullName>
    </recommendedName>
</protein>
<feature type="transmembrane region" description="Helical" evidence="1">
    <location>
        <begin position="6"/>
        <end position="32"/>
    </location>
</feature>
<dbReference type="RefSeq" id="WP_122330619.1">
    <property type="nucleotide sequence ID" value="NZ_JAQDYY010000019.1"/>
</dbReference>
<evidence type="ECO:0000313" key="3">
    <source>
        <dbReference type="Proteomes" id="UP000266644"/>
    </source>
</evidence>
<reference evidence="2 3" key="1">
    <citation type="submission" date="2018-08" db="EMBL/GenBank/DDBJ databases">
        <title>A genome reference for cultivated species of the human gut microbiota.</title>
        <authorList>
            <person name="Zou Y."/>
            <person name="Xue W."/>
            <person name="Luo G."/>
        </authorList>
    </citation>
    <scope>NUCLEOTIDE SEQUENCE [LARGE SCALE GENOMIC DNA]</scope>
    <source>
        <strain evidence="2 3">AM18-6</strain>
    </source>
</reference>
<keyword evidence="1" id="KW-0472">Membrane</keyword>
<dbReference type="Proteomes" id="UP000266644">
    <property type="component" value="Unassembled WGS sequence"/>
</dbReference>
<comment type="caution">
    <text evidence="2">The sequence shown here is derived from an EMBL/GenBank/DDBJ whole genome shotgun (WGS) entry which is preliminary data.</text>
</comment>
<dbReference type="EMBL" id="QRJE01000032">
    <property type="protein sequence ID" value="RHH07935.1"/>
    <property type="molecule type" value="Genomic_DNA"/>
</dbReference>
<evidence type="ECO:0000256" key="1">
    <source>
        <dbReference type="SAM" id="Phobius"/>
    </source>
</evidence>
<accession>A0A396BVY2</accession>
<evidence type="ECO:0008006" key="4">
    <source>
        <dbReference type="Google" id="ProtNLM"/>
    </source>
</evidence>
<organism evidence="2 3">
    <name type="scientific">Bacteroides fragilis</name>
    <dbReference type="NCBI Taxonomy" id="817"/>
    <lineage>
        <taxon>Bacteria</taxon>
        <taxon>Pseudomonadati</taxon>
        <taxon>Bacteroidota</taxon>
        <taxon>Bacteroidia</taxon>
        <taxon>Bacteroidales</taxon>
        <taxon>Bacteroidaceae</taxon>
        <taxon>Bacteroides</taxon>
    </lineage>
</organism>
<keyword evidence="1" id="KW-0812">Transmembrane</keyword>
<proteinExistence type="predicted"/>
<name>A0A396BVY2_BACFG</name>
<dbReference type="AlphaFoldDB" id="A0A396BVY2"/>
<feature type="transmembrane region" description="Helical" evidence="1">
    <location>
        <begin position="70"/>
        <end position="91"/>
    </location>
</feature>
<feature type="transmembrane region" description="Helical" evidence="1">
    <location>
        <begin position="97"/>
        <end position="117"/>
    </location>
</feature>
<sequence>MDIVYIIGINILIVLLVVILAFSGYLHFIYPFKTVPYFKLRRDRDESMAKVDELDERLKLELQAKKLNHIMYILFAVVNVVIGTLLMTGFIQQMVSGTILGVIGLIVLAATLLNLVLKPEGKKRIAIRRIAQINNVKRKCCDLVKGLDLDTYENGQNVPDSSRVRAKVIRLVNDCLEELDNEDVRYY</sequence>